<comment type="caution">
    <text evidence="2">The sequence shown here is derived from an EMBL/GenBank/DDBJ whole genome shotgun (WGS) entry which is preliminary data.</text>
</comment>
<proteinExistence type="predicted"/>
<gene>
    <name evidence="2" type="ORF">Pfra01_002206300</name>
</gene>
<accession>A0A9W6Y6L6</accession>
<sequence>MAGGEACSETTPFYKIPQAKKHRLTEREKGKIEGLIEAGMSKRSITRSIGRSPDTVCRPLAPKPPPKARKKDKHPNCSGAPPALMYRELRWLVRTAAKGDYSAAQLKADLQLDVHVRTIKRTLSRVDWLIFTKMVNTQGAGW</sequence>
<evidence type="ECO:0000313" key="2">
    <source>
        <dbReference type="EMBL" id="GMF53386.1"/>
    </source>
</evidence>
<keyword evidence="3" id="KW-1185">Reference proteome</keyword>
<organism evidence="2 3">
    <name type="scientific">Phytophthora fragariaefolia</name>
    <dbReference type="NCBI Taxonomy" id="1490495"/>
    <lineage>
        <taxon>Eukaryota</taxon>
        <taxon>Sar</taxon>
        <taxon>Stramenopiles</taxon>
        <taxon>Oomycota</taxon>
        <taxon>Peronosporomycetes</taxon>
        <taxon>Peronosporales</taxon>
        <taxon>Peronosporaceae</taxon>
        <taxon>Phytophthora</taxon>
    </lineage>
</organism>
<protein>
    <submittedName>
        <fullName evidence="2">Unnamed protein product</fullName>
    </submittedName>
</protein>
<dbReference type="EMBL" id="BSXT01003270">
    <property type="protein sequence ID" value="GMF53386.1"/>
    <property type="molecule type" value="Genomic_DNA"/>
</dbReference>
<dbReference type="Gene3D" id="1.10.10.60">
    <property type="entry name" value="Homeodomain-like"/>
    <property type="match status" value="1"/>
</dbReference>
<dbReference type="AlphaFoldDB" id="A0A9W6Y6L6"/>
<reference evidence="2" key="1">
    <citation type="submission" date="2023-04" db="EMBL/GenBank/DDBJ databases">
        <title>Phytophthora fragariaefolia NBRC 109709.</title>
        <authorList>
            <person name="Ichikawa N."/>
            <person name="Sato H."/>
            <person name="Tonouchi N."/>
        </authorList>
    </citation>
    <scope>NUCLEOTIDE SEQUENCE</scope>
    <source>
        <strain evidence="2">NBRC 109709</strain>
    </source>
</reference>
<name>A0A9W6Y6L6_9STRA</name>
<evidence type="ECO:0000256" key="1">
    <source>
        <dbReference type="SAM" id="MobiDB-lite"/>
    </source>
</evidence>
<evidence type="ECO:0000313" key="3">
    <source>
        <dbReference type="Proteomes" id="UP001165121"/>
    </source>
</evidence>
<dbReference type="OrthoDB" id="114427at2759"/>
<feature type="region of interest" description="Disordered" evidence="1">
    <location>
        <begin position="43"/>
        <end position="80"/>
    </location>
</feature>
<dbReference type="Proteomes" id="UP001165121">
    <property type="component" value="Unassembled WGS sequence"/>
</dbReference>